<dbReference type="GO" id="GO:0030151">
    <property type="term" value="F:molybdenum ion binding"/>
    <property type="evidence" value="ECO:0007669"/>
    <property type="project" value="InterPro"/>
</dbReference>
<dbReference type="GO" id="GO:0005739">
    <property type="term" value="C:mitochondrion"/>
    <property type="evidence" value="ECO:0007669"/>
    <property type="project" value="TreeGrafter"/>
</dbReference>
<dbReference type="InterPro" id="IPR014756">
    <property type="entry name" value="Ig_E-set"/>
</dbReference>
<dbReference type="Pfam" id="PF03404">
    <property type="entry name" value="Mo-co_dimer"/>
    <property type="match status" value="1"/>
</dbReference>
<dbReference type="AlphaFoldDB" id="A0A8H7MFN9"/>
<dbReference type="PRINTS" id="PR00407">
    <property type="entry name" value="EUMOPTERIN"/>
</dbReference>
<evidence type="ECO:0000259" key="6">
    <source>
        <dbReference type="Pfam" id="PF00174"/>
    </source>
</evidence>
<evidence type="ECO:0000256" key="2">
    <source>
        <dbReference type="ARBA" id="ARBA00022505"/>
    </source>
</evidence>
<comment type="caution">
    <text evidence="8">The sequence shown here is derived from an EMBL/GenBank/DDBJ whole genome shotgun (WGS) entry which is preliminary data.</text>
</comment>
<gene>
    <name evidence="8" type="ORF">EKO04_008901</name>
</gene>
<protein>
    <recommendedName>
        <fullName evidence="10">Sulfite oxidase</fullName>
    </recommendedName>
</protein>
<keyword evidence="2" id="KW-0500">Molybdenum</keyword>
<dbReference type="OrthoDB" id="10051395at2759"/>
<evidence type="ECO:0000313" key="8">
    <source>
        <dbReference type="EMBL" id="KAF9693278.1"/>
    </source>
</evidence>
<evidence type="ECO:0000259" key="7">
    <source>
        <dbReference type="Pfam" id="PF03404"/>
    </source>
</evidence>
<dbReference type="GO" id="GO:0020037">
    <property type="term" value="F:heme binding"/>
    <property type="evidence" value="ECO:0007669"/>
    <property type="project" value="TreeGrafter"/>
</dbReference>
<evidence type="ECO:0000256" key="4">
    <source>
        <dbReference type="ARBA" id="ARBA00023002"/>
    </source>
</evidence>
<dbReference type="SUPFAM" id="SSF56524">
    <property type="entry name" value="Oxidoreductase molybdopterin-binding domain"/>
    <property type="match status" value="1"/>
</dbReference>
<dbReference type="SUPFAM" id="SSF81296">
    <property type="entry name" value="E set domains"/>
    <property type="match status" value="1"/>
</dbReference>
<dbReference type="Pfam" id="PF00174">
    <property type="entry name" value="Oxidored_molyb"/>
    <property type="match status" value="1"/>
</dbReference>
<dbReference type="GO" id="GO:0008482">
    <property type="term" value="F:sulfite oxidase activity"/>
    <property type="evidence" value="ECO:0007669"/>
    <property type="project" value="TreeGrafter"/>
</dbReference>
<evidence type="ECO:0000256" key="5">
    <source>
        <dbReference type="SAM" id="MobiDB-lite"/>
    </source>
</evidence>
<proteinExistence type="predicted"/>
<accession>A0A8H7MFN9</accession>
<reference evidence="8" key="1">
    <citation type="submission" date="2018-12" db="EMBL/GenBank/DDBJ databases">
        <authorList>
            <person name="Syme R.A."/>
            <person name="Farfan-Caceres L."/>
            <person name="Lichtenzveig J."/>
        </authorList>
    </citation>
    <scope>NUCLEOTIDE SEQUENCE</scope>
    <source>
        <strain evidence="8">Al4</strain>
    </source>
</reference>
<evidence type="ECO:0000256" key="1">
    <source>
        <dbReference type="ARBA" id="ARBA00001924"/>
    </source>
</evidence>
<comment type="cofactor">
    <cofactor evidence="1">
        <name>Mo-molybdopterin</name>
        <dbReference type="ChEBI" id="CHEBI:71302"/>
    </cofactor>
</comment>
<feature type="domain" description="Moybdenum cofactor oxidoreductase dimerisation" evidence="7">
    <location>
        <begin position="240"/>
        <end position="297"/>
    </location>
</feature>
<evidence type="ECO:0008006" key="10">
    <source>
        <dbReference type="Google" id="ProtNLM"/>
    </source>
</evidence>
<reference evidence="8" key="2">
    <citation type="submission" date="2020-09" db="EMBL/GenBank/DDBJ databases">
        <title>Reference genome assembly for Australian Ascochyta lentis isolate Al4.</title>
        <authorList>
            <person name="Lee R.C."/>
            <person name="Farfan-Caceres L.M."/>
            <person name="Debler J.W."/>
            <person name="Williams A.H."/>
            <person name="Henares B.M."/>
        </authorList>
    </citation>
    <scope>NUCLEOTIDE SEQUENCE</scope>
    <source>
        <strain evidence="8">Al4</strain>
    </source>
</reference>
<evidence type="ECO:0000313" key="9">
    <source>
        <dbReference type="Proteomes" id="UP000651452"/>
    </source>
</evidence>
<dbReference type="GO" id="GO:0006790">
    <property type="term" value="P:sulfur compound metabolic process"/>
    <property type="evidence" value="ECO:0007669"/>
    <property type="project" value="TreeGrafter"/>
</dbReference>
<name>A0A8H7MFN9_9PLEO</name>
<feature type="region of interest" description="Disordered" evidence="5">
    <location>
        <begin position="329"/>
        <end position="348"/>
    </location>
</feature>
<feature type="domain" description="Oxidoreductase molybdopterin-binding" evidence="6">
    <location>
        <begin position="58"/>
        <end position="219"/>
    </location>
</feature>
<organism evidence="8 9">
    <name type="scientific">Ascochyta lentis</name>
    <dbReference type="NCBI Taxonomy" id="205686"/>
    <lineage>
        <taxon>Eukaryota</taxon>
        <taxon>Fungi</taxon>
        <taxon>Dikarya</taxon>
        <taxon>Ascomycota</taxon>
        <taxon>Pezizomycotina</taxon>
        <taxon>Dothideomycetes</taxon>
        <taxon>Pleosporomycetidae</taxon>
        <taxon>Pleosporales</taxon>
        <taxon>Pleosporineae</taxon>
        <taxon>Didymellaceae</taxon>
        <taxon>Ascochyta</taxon>
    </lineage>
</organism>
<keyword evidence="3" id="KW-0479">Metal-binding</keyword>
<keyword evidence="9" id="KW-1185">Reference proteome</keyword>
<dbReference type="Proteomes" id="UP000651452">
    <property type="component" value="Unassembled WGS sequence"/>
</dbReference>
<dbReference type="InterPro" id="IPR005066">
    <property type="entry name" value="MoCF_OxRdtse_dimer"/>
</dbReference>
<dbReference type="EMBL" id="RZGK01000016">
    <property type="protein sequence ID" value="KAF9693278.1"/>
    <property type="molecule type" value="Genomic_DNA"/>
</dbReference>
<dbReference type="Gene3D" id="2.60.40.650">
    <property type="match status" value="1"/>
</dbReference>
<evidence type="ECO:0000256" key="3">
    <source>
        <dbReference type="ARBA" id="ARBA00022723"/>
    </source>
</evidence>
<dbReference type="Gene3D" id="3.90.420.10">
    <property type="entry name" value="Oxidoreductase, molybdopterin-binding domain"/>
    <property type="match status" value="1"/>
</dbReference>
<dbReference type="InterPro" id="IPR000572">
    <property type="entry name" value="OxRdtase_Mopterin-bd_dom"/>
</dbReference>
<dbReference type="GO" id="GO:0043546">
    <property type="term" value="F:molybdopterin cofactor binding"/>
    <property type="evidence" value="ECO:0007669"/>
    <property type="project" value="TreeGrafter"/>
</dbReference>
<dbReference type="InterPro" id="IPR036374">
    <property type="entry name" value="OxRdtase_Mopterin-bd_sf"/>
</dbReference>
<sequence>MARIDGYDVSSVPEKGLEREAAIAQAHGFYIRHPPRPHTLSEAVTKEEDLFQTIHMGAVDVDIEKWLLVIDGLVERPFALTFKQLLKLPSTSVQSTHECFGSPLAPATTALWRIGNVTWTGVPLRTVLTMACPLPSADYVWSEGLDSGTFADVKADCYQKDLPLDKARGEEVLIAYQMNGKPLGRERGGPVRLVVPGWFGTNSTKWLSKISLRQGRAMGPYTTLFYNIKDQDDPQHRWKPVWEIDVNSMIVCPAPDTIFHKSEVDVEGWAWSHDGVAKVEIKASDTDDWRETYLEPRTDFRWQKFTLQLALKPGEYVLTARATSVGGKSQALTARRNHAHQVPIRVEG</sequence>
<dbReference type="InterPro" id="IPR008335">
    <property type="entry name" value="Mopterin_OxRdtase_euk"/>
</dbReference>
<dbReference type="PANTHER" id="PTHR19372">
    <property type="entry name" value="SULFITE REDUCTASE"/>
    <property type="match status" value="1"/>
</dbReference>
<keyword evidence="4" id="KW-0560">Oxidoreductase</keyword>
<dbReference type="PANTHER" id="PTHR19372:SF7">
    <property type="entry name" value="SULFITE OXIDASE, MITOCHONDRIAL"/>
    <property type="match status" value="1"/>
</dbReference>